<evidence type="ECO:0000313" key="8">
    <source>
        <dbReference type="Proteomes" id="UP000085678"/>
    </source>
</evidence>
<keyword evidence="4 6" id="KW-0472">Membrane</keyword>
<evidence type="ECO:0000256" key="3">
    <source>
        <dbReference type="ARBA" id="ARBA00022989"/>
    </source>
</evidence>
<feature type="compositionally biased region" description="Low complexity" evidence="5">
    <location>
        <begin position="282"/>
        <end position="295"/>
    </location>
</feature>
<organism evidence="8 9">
    <name type="scientific">Lingula anatina</name>
    <name type="common">Brachiopod</name>
    <name type="synonym">Lingula unguis</name>
    <dbReference type="NCBI Taxonomy" id="7574"/>
    <lineage>
        <taxon>Eukaryota</taxon>
        <taxon>Metazoa</taxon>
        <taxon>Spiralia</taxon>
        <taxon>Lophotrochozoa</taxon>
        <taxon>Brachiopoda</taxon>
        <taxon>Linguliformea</taxon>
        <taxon>Lingulata</taxon>
        <taxon>Lingulida</taxon>
        <taxon>Linguloidea</taxon>
        <taxon>Lingulidae</taxon>
        <taxon>Lingula</taxon>
    </lineage>
</organism>
<comment type="subcellular location">
    <subcellularLocation>
        <location evidence="1">Membrane</location>
    </subcellularLocation>
</comment>
<dbReference type="RefSeq" id="XP_013404747.1">
    <property type="nucleotide sequence ID" value="XM_013549293.2"/>
</dbReference>
<sequence length="313" mass="33190">MRCSGYKLLIIAALVCGVCRQAEGFTRYMDDSSDCSQTETVTSYGEVTVKATGTGGSAFLPSSCRMTFKAFLSTSKLKVTFDYFNMPNCDTDLFIYESFTTTSLREKLSCGSSKPTSFVTSGRYVTLFLSRGTSVGHRFTIKISAQDDDTDYDYSDLPGKVFNLAIGVFVAIVVGVVAVIVICIVVCICCCCRNNRRSTVRQPAAAAATTTTTVTGSTAYHTVPTSGPPGSYPPGGYTPQGYPPGSTPYPPPGGTPYPPPGGTPYPPPGGTPYPPPESTQGYPAPQAYPSAPPAYGEVEYTTNNDQVKMAPPP</sequence>
<protein>
    <submittedName>
        <fullName evidence="9">Uncharacterized protein LOC106169709 isoform X1</fullName>
    </submittedName>
</protein>
<dbReference type="GeneID" id="106169709"/>
<evidence type="ECO:0000256" key="2">
    <source>
        <dbReference type="ARBA" id="ARBA00022692"/>
    </source>
</evidence>
<dbReference type="Gene3D" id="2.60.120.290">
    <property type="entry name" value="Spermadhesin, CUB domain"/>
    <property type="match status" value="1"/>
</dbReference>
<keyword evidence="2 6" id="KW-0812">Transmembrane</keyword>
<name>A0A1S3J2V2_LINAN</name>
<dbReference type="AlphaFoldDB" id="A0A1S3J2V2"/>
<evidence type="ECO:0000313" key="9">
    <source>
        <dbReference type="RefSeq" id="XP_013404747.1"/>
    </source>
</evidence>
<feature type="signal peptide" evidence="7">
    <location>
        <begin position="1"/>
        <end position="24"/>
    </location>
</feature>
<dbReference type="InterPro" id="IPR035914">
    <property type="entry name" value="Sperma_CUB_dom_sf"/>
</dbReference>
<keyword evidence="7" id="KW-0732">Signal</keyword>
<evidence type="ECO:0000256" key="4">
    <source>
        <dbReference type="ARBA" id="ARBA00023136"/>
    </source>
</evidence>
<accession>A0A1S3J2V2</accession>
<gene>
    <name evidence="9" type="primary">LOC106169709</name>
</gene>
<feature type="region of interest" description="Disordered" evidence="5">
    <location>
        <begin position="201"/>
        <end position="313"/>
    </location>
</feature>
<dbReference type="InParanoid" id="A0A1S3J2V2"/>
<keyword evidence="8" id="KW-1185">Reference proteome</keyword>
<feature type="compositionally biased region" description="Low complexity" evidence="5">
    <location>
        <begin position="204"/>
        <end position="225"/>
    </location>
</feature>
<feature type="chain" id="PRO_5010317307" evidence="7">
    <location>
        <begin position="25"/>
        <end position="313"/>
    </location>
</feature>
<dbReference type="Proteomes" id="UP000085678">
    <property type="component" value="Unplaced"/>
</dbReference>
<dbReference type="GO" id="GO:0016020">
    <property type="term" value="C:membrane"/>
    <property type="evidence" value="ECO:0007669"/>
    <property type="project" value="UniProtKB-SubCell"/>
</dbReference>
<evidence type="ECO:0000256" key="6">
    <source>
        <dbReference type="SAM" id="Phobius"/>
    </source>
</evidence>
<dbReference type="PANTHER" id="PTHR31395:SF23">
    <property type="entry name" value="GEO05642P1"/>
    <property type="match status" value="1"/>
</dbReference>
<feature type="compositionally biased region" description="Pro residues" evidence="5">
    <location>
        <begin position="241"/>
        <end position="277"/>
    </location>
</feature>
<reference evidence="9" key="1">
    <citation type="submission" date="2025-08" db="UniProtKB">
        <authorList>
            <consortium name="RefSeq"/>
        </authorList>
    </citation>
    <scope>IDENTIFICATION</scope>
    <source>
        <tissue evidence="9">Gonads</tissue>
    </source>
</reference>
<evidence type="ECO:0000256" key="5">
    <source>
        <dbReference type="SAM" id="MobiDB-lite"/>
    </source>
</evidence>
<dbReference type="KEGG" id="lak:106169709"/>
<feature type="transmembrane region" description="Helical" evidence="6">
    <location>
        <begin position="164"/>
        <end position="192"/>
    </location>
</feature>
<evidence type="ECO:0000256" key="1">
    <source>
        <dbReference type="ARBA" id="ARBA00004370"/>
    </source>
</evidence>
<dbReference type="SUPFAM" id="SSF49854">
    <property type="entry name" value="Spermadhesin, CUB domain"/>
    <property type="match status" value="1"/>
</dbReference>
<evidence type="ECO:0000256" key="7">
    <source>
        <dbReference type="SAM" id="SignalP"/>
    </source>
</evidence>
<keyword evidence="3 6" id="KW-1133">Transmembrane helix</keyword>
<proteinExistence type="predicted"/>
<dbReference type="InterPro" id="IPR026910">
    <property type="entry name" value="Shisa"/>
</dbReference>
<dbReference type="PANTHER" id="PTHR31395">
    <property type="entry name" value="SHISA"/>
    <property type="match status" value="1"/>
</dbReference>